<evidence type="ECO:0000313" key="3">
    <source>
        <dbReference type="EMBL" id="MDH5822808.1"/>
    </source>
</evidence>
<keyword evidence="3" id="KW-0808">Transferase</keyword>
<feature type="transmembrane region" description="Helical" evidence="1">
    <location>
        <begin position="264"/>
        <end position="284"/>
    </location>
</feature>
<evidence type="ECO:0000256" key="1">
    <source>
        <dbReference type="SAM" id="Phobius"/>
    </source>
</evidence>
<dbReference type="Pfam" id="PF00535">
    <property type="entry name" value="Glycos_transf_2"/>
    <property type="match status" value="1"/>
</dbReference>
<keyword evidence="1" id="KW-0812">Transmembrane</keyword>
<dbReference type="Gene3D" id="3.90.550.10">
    <property type="entry name" value="Spore Coat Polysaccharide Biosynthesis Protein SpsA, Chain A"/>
    <property type="match status" value="1"/>
</dbReference>
<dbReference type="InterPro" id="IPR001173">
    <property type="entry name" value="Glyco_trans_2-like"/>
</dbReference>
<sequence>MPTFRLAVLVPCFNEAHTVRKVVEDFRRALPEAVVHVFDNASDDGTADLARSAGARVARVPLRGKGHVVRRLFADVEADVYLLVDGDDTYSADCAPRLVRAVLDGHDMVVGVREATATGAYRAGHAWGNRALTGFLAWLFGRSSRDILSGYRAFSRRFVKSFPVQSSGFEIETELTVHALQMHMPVAELATPYGERPQGSQSKLSTWKDGFRILGKIATLFARERPVAFYGNMGGGLLAVALLLSIPLLVTYAQSGLVPRFPTAILVAALLVMSALALLAGVILDSVARGRREVRFLAYLAAAPGPGELSSGGVAAERRRGLPPGSR</sequence>
<evidence type="ECO:0000259" key="2">
    <source>
        <dbReference type="Pfam" id="PF00535"/>
    </source>
</evidence>
<dbReference type="EC" id="2.4.-.-" evidence="3"/>
<dbReference type="Proteomes" id="UP001156940">
    <property type="component" value="Unassembled WGS sequence"/>
</dbReference>
<keyword evidence="4" id="KW-1185">Reference proteome</keyword>
<dbReference type="PANTHER" id="PTHR48090:SF7">
    <property type="entry name" value="RFBJ PROTEIN"/>
    <property type="match status" value="1"/>
</dbReference>
<keyword evidence="1" id="KW-0472">Membrane</keyword>
<dbReference type="CDD" id="cd04179">
    <property type="entry name" value="DPM_DPG-synthase_like"/>
    <property type="match status" value="1"/>
</dbReference>
<comment type="caution">
    <text evidence="3">The sequence shown here is derived from an EMBL/GenBank/DDBJ whole genome shotgun (WGS) entry which is preliminary data.</text>
</comment>
<feature type="domain" description="Glycosyltransferase 2-like" evidence="2">
    <location>
        <begin position="8"/>
        <end position="153"/>
    </location>
</feature>
<name>A0ABT6J9E6_9GAMM</name>
<dbReference type="GO" id="GO:0016757">
    <property type="term" value="F:glycosyltransferase activity"/>
    <property type="evidence" value="ECO:0007669"/>
    <property type="project" value="UniProtKB-KW"/>
</dbReference>
<reference evidence="3 4" key="1">
    <citation type="submission" date="2023-04" db="EMBL/GenBank/DDBJ databases">
        <title>Luteimonas endophyticus RD2P54.</title>
        <authorList>
            <person name="Sun J.-Q."/>
        </authorList>
    </citation>
    <scope>NUCLEOTIDE SEQUENCE [LARGE SCALE GENOMIC DNA]</scope>
    <source>
        <strain evidence="3 4">RD2P54</strain>
    </source>
</reference>
<gene>
    <name evidence="3" type="ORF">QFW77_07345</name>
</gene>
<dbReference type="SUPFAM" id="SSF53448">
    <property type="entry name" value="Nucleotide-diphospho-sugar transferases"/>
    <property type="match status" value="1"/>
</dbReference>
<feature type="transmembrane region" description="Helical" evidence="1">
    <location>
        <begin position="227"/>
        <end position="252"/>
    </location>
</feature>
<keyword evidence="3" id="KW-0328">Glycosyltransferase</keyword>
<keyword evidence="1" id="KW-1133">Transmembrane helix</keyword>
<organism evidence="3 4">
    <name type="scientific">Luteimonas endophytica</name>
    <dbReference type="NCBI Taxonomy" id="3042023"/>
    <lineage>
        <taxon>Bacteria</taxon>
        <taxon>Pseudomonadati</taxon>
        <taxon>Pseudomonadota</taxon>
        <taxon>Gammaproteobacteria</taxon>
        <taxon>Lysobacterales</taxon>
        <taxon>Lysobacteraceae</taxon>
        <taxon>Luteimonas</taxon>
    </lineage>
</organism>
<evidence type="ECO:0000313" key="4">
    <source>
        <dbReference type="Proteomes" id="UP001156940"/>
    </source>
</evidence>
<protein>
    <submittedName>
        <fullName evidence="3">Glycosyltransferase</fullName>
        <ecNumber evidence="3">2.4.-.-</ecNumber>
    </submittedName>
</protein>
<dbReference type="EMBL" id="JARXRM010000027">
    <property type="protein sequence ID" value="MDH5822808.1"/>
    <property type="molecule type" value="Genomic_DNA"/>
</dbReference>
<dbReference type="InterPro" id="IPR029044">
    <property type="entry name" value="Nucleotide-diphossugar_trans"/>
</dbReference>
<proteinExistence type="predicted"/>
<dbReference type="PANTHER" id="PTHR48090">
    <property type="entry name" value="UNDECAPRENYL-PHOSPHATE 4-DEOXY-4-FORMAMIDO-L-ARABINOSE TRANSFERASE-RELATED"/>
    <property type="match status" value="1"/>
</dbReference>
<dbReference type="InterPro" id="IPR050256">
    <property type="entry name" value="Glycosyltransferase_2"/>
</dbReference>
<dbReference type="RefSeq" id="WP_280573798.1">
    <property type="nucleotide sequence ID" value="NZ_JARXRM010000027.1"/>
</dbReference>
<accession>A0ABT6J9E6</accession>